<sequence>MLVPAILRKMRRQPIIISILFLNLLVFSLYFTLFSYEGLSSSIMSPTAKFNNIQAGSNKLNDNHSNYFTSNSNKPSISSLLDKLAFLNENNFDDMSNNLYKKLFSSDLTNSNWRFSDHFVNNKISLDISAIFSYVNKRKSQHIYDPRITMTVYLNHLNEKFNTEDSNEIPFSWADWVDLSALNPFLGNDKSQNCYDFFHNYDIDIDTIDNGKPFSEQYKNTYCIDNEDFSKSEHGNFINKNLLPGFNFHKQLSVKSNFVGQLYNAKSYLLSFAQPPTLIYFLSDNGTYFKVKPYQSKTMMENGMFDSFVRKPAFKGFNPIEEILNLNKYYLLHSQLDFKTQMIDSNSYELSIPESRFIFNPDELFHYLHTKKIENLEPNEASFLEGIKFSQETKSEDVVKHFTEVNVKWYAQFHDHEIRENGAHYDFRFFSGFLSEMPESEETTVHSPIYDPNIAKQSPRVDNKTKRQTIILSHMAHTLFSLTFHDGLFMWPAHGSLLAWYFNAISFPYDEDEDVQMPIEDLAKFCLKYNNSMIVENPRYGMGKYFVDCSSSLTHRGKELGNNNIDARVIDIDSGMYIDITGLSVSSDKLNRENLNKFQGWITDDQLNNYPLEKKDNNEEAGDENQQKEEEEEKKKEATPEEIYNTHKDYKIYNCRNDHYYTLSQLSPARLTLFEGAPTFVVASSKSLIEVLDTEYGKKSHENAEFKDWYYVDVLKMWVKSDDMNAACHEYQKIAGNTEIKFDSVTSCYLTNRTTVLSELIKNSVYDITKQSMLKNENGDRPQTNILGELFRDNQFTSAHQREMKHFYEGYEWAESFNDQSGIPEDWESVAKWMLEDHAPPRLAMLDYLIFTEKEDQGEEIHIL</sequence>
<reference evidence="8" key="1">
    <citation type="submission" date="2020-11" db="EMBL/GenBank/DDBJ databases">
        <title>Kefir isolates.</title>
        <authorList>
            <person name="Marcisauskas S."/>
            <person name="Kim Y."/>
            <person name="Blasche S."/>
        </authorList>
    </citation>
    <scope>NUCLEOTIDE SEQUENCE</scope>
    <source>
        <strain evidence="8">Olga-1</strain>
    </source>
</reference>
<evidence type="ECO:0000313" key="8">
    <source>
        <dbReference type="EMBL" id="KAG0691056.1"/>
    </source>
</evidence>
<dbReference type="InterPro" id="IPR009644">
    <property type="entry name" value="FKTN/MNN4/W02B3.4-1"/>
</dbReference>
<evidence type="ECO:0000313" key="9">
    <source>
        <dbReference type="Proteomes" id="UP000697127"/>
    </source>
</evidence>
<evidence type="ECO:0000256" key="2">
    <source>
        <dbReference type="ARBA" id="ARBA00022692"/>
    </source>
</evidence>
<dbReference type="PANTHER" id="PTHR15407:SF28">
    <property type="entry name" value="RIBITOL-5-PHOSPHATE TRANSFERASE FKTN"/>
    <property type="match status" value="1"/>
</dbReference>
<keyword evidence="9" id="KW-1185">Reference proteome</keyword>
<dbReference type="PANTHER" id="PTHR15407">
    <property type="entry name" value="FUKUTIN-RELATED"/>
    <property type="match status" value="1"/>
</dbReference>
<evidence type="ECO:0000259" key="7">
    <source>
        <dbReference type="Pfam" id="PF04991"/>
    </source>
</evidence>
<dbReference type="AlphaFoldDB" id="A0A9P6WPV7"/>
<keyword evidence="3 6" id="KW-1133">Transmembrane helix</keyword>
<gene>
    <name evidence="8" type="ORF">C6P40_005283</name>
</gene>
<feature type="compositionally biased region" description="Basic and acidic residues" evidence="5">
    <location>
        <begin position="625"/>
        <end position="641"/>
    </location>
</feature>
<dbReference type="Proteomes" id="UP000697127">
    <property type="component" value="Unassembled WGS sequence"/>
</dbReference>
<evidence type="ECO:0000256" key="1">
    <source>
        <dbReference type="ARBA" id="ARBA00004167"/>
    </source>
</evidence>
<protein>
    <recommendedName>
        <fullName evidence="7">LicD/FKTN/FKRP nucleotidyltransferase domain-containing protein</fullName>
    </recommendedName>
</protein>
<organism evidence="8 9">
    <name type="scientific">Pichia californica</name>
    <dbReference type="NCBI Taxonomy" id="460514"/>
    <lineage>
        <taxon>Eukaryota</taxon>
        <taxon>Fungi</taxon>
        <taxon>Dikarya</taxon>
        <taxon>Ascomycota</taxon>
        <taxon>Saccharomycotina</taxon>
        <taxon>Pichiomycetes</taxon>
        <taxon>Pichiales</taxon>
        <taxon>Pichiaceae</taxon>
        <taxon>Pichia</taxon>
    </lineage>
</organism>
<comment type="subcellular location">
    <subcellularLocation>
        <location evidence="1">Membrane</location>
        <topology evidence="1">Single-pass membrane protein</topology>
    </subcellularLocation>
</comment>
<keyword evidence="2 6" id="KW-0812">Transmembrane</keyword>
<evidence type="ECO:0000256" key="3">
    <source>
        <dbReference type="ARBA" id="ARBA00022989"/>
    </source>
</evidence>
<dbReference type="GO" id="GO:0016020">
    <property type="term" value="C:membrane"/>
    <property type="evidence" value="ECO:0007669"/>
    <property type="project" value="UniProtKB-SubCell"/>
</dbReference>
<dbReference type="Pfam" id="PF04991">
    <property type="entry name" value="LicD"/>
    <property type="match status" value="1"/>
</dbReference>
<feature type="region of interest" description="Disordered" evidence="5">
    <location>
        <begin position="609"/>
        <end position="641"/>
    </location>
</feature>
<proteinExistence type="predicted"/>
<keyword evidence="4 6" id="KW-0472">Membrane</keyword>
<comment type="caution">
    <text evidence="8">The sequence shown here is derived from an EMBL/GenBank/DDBJ whole genome shotgun (WGS) entry which is preliminary data.</text>
</comment>
<name>A0A9P6WPV7_9ASCO</name>
<dbReference type="EMBL" id="PUHW01000009">
    <property type="protein sequence ID" value="KAG0691056.1"/>
    <property type="molecule type" value="Genomic_DNA"/>
</dbReference>
<evidence type="ECO:0000256" key="4">
    <source>
        <dbReference type="ARBA" id="ARBA00023136"/>
    </source>
</evidence>
<dbReference type="InterPro" id="IPR007074">
    <property type="entry name" value="LicD/FKTN/FKRP_NTP_transf"/>
</dbReference>
<feature type="transmembrane region" description="Helical" evidence="6">
    <location>
        <begin position="15"/>
        <end position="36"/>
    </location>
</feature>
<feature type="domain" description="LicD/FKTN/FKRP nucleotidyltransferase" evidence="7">
    <location>
        <begin position="487"/>
        <end position="697"/>
    </location>
</feature>
<evidence type="ECO:0000256" key="5">
    <source>
        <dbReference type="SAM" id="MobiDB-lite"/>
    </source>
</evidence>
<dbReference type="GO" id="GO:0009100">
    <property type="term" value="P:glycoprotein metabolic process"/>
    <property type="evidence" value="ECO:0007669"/>
    <property type="project" value="UniProtKB-ARBA"/>
</dbReference>
<evidence type="ECO:0000256" key="6">
    <source>
        <dbReference type="SAM" id="Phobius"/>
    </source>
</evidence>
<accession>A0A9P6WPV7</accession>